<dbReference type="InterPro" id="IPR032284">
    <property type="entry name" value="RecQ_Zn-bd"/>
</dbReference>
<name>A0ABS2EMM2_9LACO</name>
<proteinExistence type="predicted"/>
<organism evidence="10 11">
    <name type="scientific">Limosilactobacillus alvi</name>
    <dbReference type="NCBI Taxonomy" id="990412"/>
    <lineage>
        <taxon>Bacteria</taxon>
        <taxon>Bacillati</taxon>
        <taxon>Bacillota</taxon>
        <taxon>Bacilli</taxon>
        <taxon>Lactobacillales</taxon>
        <taxon>Lactobacillaceae</taxon>
        <taxon>Limosilactobacillus</taxon>
    </lineage>
</organism>
<reference evidence="10 11" key="1">
    <citation type="journal article" date="2021" name="Sci. Rep.">
        <title>The distribution of antibiotic resistance genes in chicken gut microbiota commensals.</title>
        <authorList>
            <person name="Juricova H."/>
            <person name="Matiasovicova J."/>
            <person name="Kubasova T."/>
            <person name="Cejkova D."/>
            <person name="Rychlik I."/>
        </authorList>
    </citation>
    <scope>NUCLEOTIDE SEQUENCE [LARGE SCALE GENOMIC DNA]</scope>
    <source>
        <strain evidence="10 11">An810</strain>
    </source>
</reference>
<accession>A0ABS2EMM2</accession>
<comment type="caution">
    <text evidence="10">The sequence shown here is derived from an EMBL/GenBank/DDBJ whole genome shotgun (WGS) entry which is preliminary data.</text>
</comment>
<dbReference type="SMART" id="SM00490">
    <property type="entry name" value="HELICc"/>
    <property type="match status" value="1"/>
</dbReference>
<evidence type="ECO:0000259" key="9">
    <source>
        <dbReference type="PROSITE" id="PS51194"/>
    </source>
</evidence>
<dbReference type="InterPro" id="IPR027417">
    <property type="entry name" value="P-loop_NTPase"/>
</dbReference>
<dbReference type="SUPFAM" id="SSF52540">
    <property type="entry name" value="P-loop containing nucleoside triphosphate hydrolases"/>
    <property type="match status" value="1"/>
</dbReference>
<dbReference type="Gene3D" id="3.40.50.300">
    <property type="entry name" value="P-loop containing nucleotide triphosphate hydrolases"/>
    <property type="match status" value="2"/>
</dbReference>
<keyword evidence="2" id="KW-0378">Hydrolase</keyword>
<keyword evidence="5" id="KW-0238">DNA-binding</keyword>
<evidence type="ECO:0000256" key="1">
    <source>
        <dbReference type="ARBA" id="ARBA00022741"/>
    </source>
</evidence>
<dbReference type="NCBIfam" id="TIGR00614">
    <property type="entry name" value="recQ_fam"/>
    <property type="match status" value="1"/>
</dbReference>
<keyword evidence="11" id="KW-1185">Reference proteome</keyword>
<sequence>MDEAKLTQLLQAHFGFKHFRSGQFETLQAVLAGQDTLAILPTGGGKSLLYQLPAYLLPGTILIISPLISLMQDQADRITRQGDFRAVVLNSAVNNQDQTAILATLSRYRFIFTSPETLGRGPVLGALRQLTISLFVIDEAHCVSEWGPDFRPEYLLLKAAIQALQPRSTLLLTATATKRVTQDILTKVGLPTEQVTIIRQSVNRANLFLAVQELENSLAKQTYLQATLPKLGGPGVIYFSSRKQADAMASWLTTVSDLRVAAYHAGLEAVERFRIQNQFMQNELDVICATSAFGMGIDKNDLRYVIHYHLPASLAAYTQEIGRAGRDGQPALALLLYAPGDESIPELLTQVELPSQTQMERVLTGKISPTLLGEKGPVINFYLHHGYQPQDLPTLFNQQAKRARQRINQMLAYVKNQTCRRKMLLAAFDEGEHEQTPCCDFHQPDWQPSDFGLGKTKPTKVKQRQLDWQKQLNRLFNCQN</sequence>
<dbReference type="PROSITE" id="PS00690">
    <property type="entry name" value="DEAH_ATP_HELICASE"/>
    <property type="match status" value="1"/>
</dbReference>
<evidence type="ECO:0000256" key="3">
    <source>
        <dbReference type="ARBA" id="ARBA00022806"/>
    </source>
</evidence>
<feature type="domain" description="Helicase ATP-binding" evidence="8">
    <location>
        <begin position="27"/>
        <end position="194"/>
    </location>
</feature>
<protein>
    <recommendedName>
        <fullName evidence="6">ATP-dependent DNA helicase RecQ</fullName>
    </recommendedName>
    <alternativeName>
        <fullName evidence="7">DNA 3'-5' helicase RecQ</fullName>
    </alternativeName>
</protein>
<feature type="domain" description="Helicase C-terminal" evidence="9">
    <location>
        <begin position="223"/>
        <end position="370"/>
    </location>
</feature>
<dbReference type="Pfam" id="PF16124">
    <property type="entry name" value="RecQ_Zn_bind"/>
    <property type="match status" value="1"/>
</dbReference>
<dbReference type="SMART" id="SM00487">
    <property type="entry name" value="DEXDc"/>
    <property type="match status" value="1"/>
</dbReference>
<dbReference type="InterPro" id="IPR004589">
    <property type="entry name" value="DNA_helicase_ATP-dep_RecQ"/>
</dbReference>
<evidence type="ECO:0000256" key="2">
    <source>
        <dbReference type="ARBA" id="ARBA00022801"/>
    </source>
</evidence>
<dbReference type="InterPro" id="IPR011545">
    <property type="entry name" value="DEAD/DEAH_box_helicase_dom"/>
</dbReference>
<dbReference type="PROSITE" id="PS51194">
    <property type="entry name" value="HELICASE_CTER"/>
    <property type="match status" value="1"/>
</dbReference>
<dbReference type="Pfam" id="PF00270">
    <property type="entry name" value="DEAD"/>
    <property type="match status" value="1"/>
</dbReference>
<dbReference type="InterPro" id="IPR014001">
    <property type="entry name" value="Helicase_ATP-bd"/>
</dbReference>
<evidence type="ECO:0000256" key="5">
    <source>
        <dbReference type="ARBA" id="ARBA00023125"/>
    </source>
</evidence>
<gene>
    <name evidence="10" type="ORF">H5993_03015</name>
</gene>
<evidence type="ECO:0000256" key="4">
    <source>
        <dbReference type="ARBA" id="ARBA00022840"/>
    </source>
</evidence>
<dbReference type="InterPro" id="IPR002464">
    <property type="entry name" value="DNA/RNA_helicase_DEAH_CS"/>
</dbReference>
<evidence type="ECO:0000256" key="6">
    <source>
        <dbReference type="ARBA" id="ARBA00044535"/>
    </source>
</evidence>
<evidence type="ECO:0000259" key="8">
    <source>
        <dbReference type="PROSITE" id="PS51192"/>
    </source>
</evidence>
<keyword evidence="1" id="KW-0547">Nucleotide-binding</keyword>
<dbReference type="CDD" id="cd17920">
    <property type="entry name" value="DEXHc_RecQ"/>
    <property type="match status" value="1"/>
</dbReference>
<dbReference type="PROSITE" id="PS51192">
    <property type="entry name" value="HELICASE_ATP_BIND_1"/>
    <property type="match status" value="1"/>
</dbReference>
<dbReference type="InterPro" id="IPR001650">
    <property type="entry name" value="Helicase_C-like"/>
</dbReference>
<dbReference type="RefSeq" id="WP_204776170.1">
    <property type="nucleotide sequence ID" value="NZ_JACJJQ010000009.1"/>
</dbReference>
<dbReference type="GO" id="GO:0004386">
    <property type="term" value="F:helicase activity"/>
    <property type="evidence" value="ECO:0007669"/>
    <property type="project" value="UniProtKB-KW"/>
</dbReference>
<evidence type="ECO:0000313" key="10">
    <source>
        <dbReference type="EMBL" id="MBM6753734.1"/>
    </source>
</evidence>
<evidence type="ECO:0000313" key="11">
    <source>
        <dbReference type="Proteomes" id="UP000776629"/>
    </source>
</evidence>
<keyword evidence="3 10" id="KW-0347">Helicase</keyword>
<dbReference type="EMBL" id="JACJJQ010000009">
    <property type="protein sequence ID" value="MBM6753734.1"/>
    <property type="molecule type" value="Genomic_DNA"/>
</dbReference>
<dbReference type="PANTHER" id="PTHR13710:SF84">
    <property type="entry name" value="ATP-DEPENDENT DNA HELICASE RECS-RELATED"/>
    <property type="match status" value="1"/>
</dbReference>
<dbReference type="Pfam" id="PF00271">
    <property type="entry name" value="Helicase_C"/>
    <property type="match status" value="1"/>
</dbReference>
<evidence type="ECO:0000256" key="7">
    <source>
        <dbReference type="ARBA" id="ARBA00044550"/>
    </source>
</evidence>
<dbReference type="Proteomes" id="UP000776629">
    <property type="component" value="Unassembled WGS sequence"/>
</dbReference>
<keyword evidence="4" id="KW-0067">ATP-binding</keyword>
<dbReference type="PANTHER" id="PTHR13710">
    <property type="entry name" value="DNA HELICASE RECQ FAMILY MEMBER"/>
    <property type="match status" value="1"/>
</dbReference>